<keyword evidence="1" id="KW-1133">Transmembrane helix</keyword>
<dbReference type="EMBL" id="UINC01211878">
    <property type="protein sequence ID" value="SVE35961.1"/>
    <property type="molecule type" value="Genomic_DNA"/>
</dbReference>
<feature type="transmembrane region" description="Helical" evidence="1">
    <location>
        <begin position="6"/>
        <end position="24"/>
    </location>
</feature>
<evidence type="ECO:0000313" key="2">
    <source>
        <dbReference type="EMBL" id="SVE35961.1"/>
    </source>
</evidence>
<keyword evidence="1" id="KW-0472">Membrane</keyword>
<evidence type="ECO:0000256" key="1">
    <source>
        <dbReference type="SAM" id="Phobius"/>
    </source>
</evidence>
<sequence>MTIQFQQVHPVAQLFILGALLYLIL</sequence>
<protein>
    <submittedName>
        <fullName evidence="2">Uncharacterized protein</fullName>
    </submittedName>
</protein>
<reference evidence="2" key="1">
    <citation type="submission" date="2018-05" db="EMBL/GenBank/DDBJ databases">
        <authorList>
            <person name="Lanie J.A."/>
            <person name="Ng W.-L."/>
            <person name="Kazmierczak K.M."/>
            <person name="Andrzejewski T.M."/>
            <person name="Davidsen T.M."/>
            <person name="Wayne K.J."/>
            <person name="Tettelin H."/>
            <person name="Glass J.I."/>
            <person name="Rusch D."/>
            <person name="Podicherti R."/>
            <person name="Tsui H.-C.T."/>
            <person name="Winkler M.E."/>
        </authorList>
    </citation>
    <scope>NUCLEOTIDE SEQUENCE</scope>
</reference>
<dbReference type="AlphaFoldDB" id="A0A383CUX6"/>
<gene>
    <name evidence="2" type="ORF">METZ01_LOCUS488815</name>
</gene>
<feature type="non-terminal residue" evidence="2">
    <location>
        <position position="25"/>
    </location>
</feature>
<keyword evidence="1" id="KW-0812">Transmembrane</keyword>
<accession>A0A383CUX6</accession>
<proteinExistence type="predicted"/>
<organism evidence="2">
    <name type="scientific">marine metagenome</name>
    <dbReference type="NCBI Taxonomy" id="408172"/>
    <lineage>
        <taxon>unclassified sequences</taxon>
        <taxon>metagenomes</taxon>
        <taxon>ecological metagenomes</taxon>
    </lineage>
</organism>
<name>A0A383CUX6_9ZZZZ</name>